<dbReference type="OrthoDB" id="303614at2759"/>
<dbReference type="PANTHER" id="PTHR43047:SF72">
    <property type="entry name" value="OSMOSENSING HISTIDINE PROTEIN KINASE SLN1"/>
    <property type="match status" value="1"/>
</dbReference>
<dbReference type="SUPFAM" id="SSF52172">
    <property type="entry name" value="CheY-like"/>
    <property type="match status" value="1"/>
</dbReference>
<reference evidence="8" key="1">
    <citation type="journal article" date="2020" name="BMC Genomics">
        <title>Correction to: Identification and distribution of gene clusters required for synthesis of sphingolipid metabolism inhibitors in diverse species of the filamentous fungus Fusarium.</title>
        <authorList>
            <person name="Kim H.S."/>
            <person name="Lohmar J.M."/>
            <person name="Busman M."/>
            <person name="Brown D.W."/>
            <person name="Naumann T.A."/>
            <person name="Divon H.H."/>
            <person name="Lysoe E."/>
            <person name="Uhlig S."/>
            <person name="Proctor R.H."/>
        </authorList>
    </citation>
    <scope>NUCLEOTIDE SEQUENCE</scope>
    <source>
        <strain evidence="8">NRRL 20472</strain>
    </source>
</reference>
<evidence type="ECO:0000256" key="1">
    <source>
        <dbReference type="ARBA" id="ARBA00000085"/>
    </source>
</evidence>
<sequence>MTNEERESSRLAGLDSYGRQYFKNWALNVERSRLEAEIAHINYVLVAHRDCCGASQVCTHSIHLGPPQKTPTCNIAQNRTMPKVTDSTDVSVFLLYDPSCSWQFRTVPGAIRRIVMNLFGNSLKYTARGVIKVSIDQSRCEHRESRNHVITLTVEDTGSGISEEFLRNNIFKPFSQEDHLSTGTGLGLSVVKRITSQLGGSVSITSQVEVGTKVTVSLPMMSETILPVSELSADKPDKEQTTCYGLRAQVVSSTERLGPDPDYKELTADALMEKLCCDYLGMKLSMKSDAAQLAPDVIILTDDAMSKSSGSAVLWQEMPILVVCANALVVHQHESRPTTDQPRLYEFVSQPLSPYKIERALSRVLSLWAESQAGLQAPMPTISTVISHSQSPTPTPVASESPAGALVPTQDYFPMRQFLLVDDNPINLKILICFMKKLKQSYETASNGEEAVMTYKADPGR</sequence>
<reference evidence="8" key="2">
    <citation type="submission" date="2020-05" db="EMBL/GenBank/DDBJ databases">
        <authorList>
            <person name="Kim H.-S."/>
            <person name="Proctor R.H."/>
            <person name="Brown D.W."/>
        </authorList>
    </citation>
    <scope>NUCLEOTIDE SEQUENCE</scope>
    <source>
        <strain evidence="8">NRRL 20472</strain>
    </source>
</reference>
<dbReference type="InterPro" id="IPR001789">
    <property type="entry name" value="Sig_transdc_resp-reg_receiver"/>
</dbReference>
<dbReference type="SMART" id="SM00387">
    <property type="entry name" value="HATPase_c"/>
    <property type="match status" value="1"/>
</dbReference>
<keyword evidence="9" id="KW-1185">Reference proteome</keyword>
<dbReference type="SUPFAM" id="SSF55874">
    <property type="entry name" value="ATPase domain of HSP90 chaperone/DNA topoisomerase II/histidine kinase"/>
    <property type="match status" value="1"/>
</dbReference>
<dbReference type="EC" id="2.7.13.3" evidence="2"/>
<dbReference type="AlphaFoldDB" id="A0A8H4WQB5"/>
<evidence type="ECO:0000313" key="8">
    <source>
        <dbReference type="EMBL" id="KAF4945980.1"/>
    </source>
</evidence>
<keyword evidence="4" id="KW-0418">Kinase</keyword>
<comment type="caution">
    <text evidence="8">The sequence shown here is derived from an EMBL/GenBank/DDBJ whole genome shotgun (WGS) entry which is preliminary data.</text>
</comment>
<dbReference type="Gene3D" id="3.30.565.10">
    <property type="entry name" value="Histidine kinase-like ATPase, C-terminal domain"/>
    <property type="match status" value="1"/>
</dbReference>
<dbReference type="InterPro" id="IPR004358">
    <property type="entry name" value="Sig_transdc_His_kin-like_C"/>
</dbReference>
<evidence type="ECO:0000259" key="6">
    <source>
        <dbReference type="PROSITE" id="PS50109"/>
    </source>
</evidence>
<dbReference type="Proteomes" id="UP000622797">
    <property type="component" value="Unassembled WGS sequence"/>
</dbReference>
<evidence type="ECO:0000313" key="9">
    <source>
        <dbReference type="Proteomes" id="UP000622797"/>
    </source>
</evidence>
<dbReference type="GO" id="GO:0005886">
    <property type="term" value="C:plasma membrane"/>
    <property type="evidence" value="ECO:0007669"/>
    <property type="project" value="TreeGrafter"/>
</dbReference>
<dbReference type="PANTHER" id="PTHR43047">
    <property type="entry name" value="TWO-COMPONENT HISTIDINE PROTEIN KINASE"/>
    <property type="match status" value="1"/>
</dbReference>
<dbReference type="Gene3D" id="3.40.50.2300">
    <property type="match status" value="1"/>
</dbReference>
<feature type="domain" description="Response regulatory" evidence="7">
    <location>
        <begin position="417"/>
        <end position="461"/>
    </location>
</feature>
<dbReference type="PROSITE" id="PS50109">
    <property type="entry name" value="HIS_KIN"/>
    <property type="match status" value="1"/>
</dbReference>
<comment type="caution">
    <text evidence="5">Lacks conserved residue(s) required for the propagation of feature annotation.</text>
</comment>
<evidence type="ECO:0000256" key="5">
    <source>
        <dbReference type="PROSITE-ProRule" id="PRU00169"/>
    </source>
</evidence>
<protein>
    <recommendedName>
        <fullName evidence="2">histidine kinase</fullName>
        <ecNumber evidence="2">2.7.13.3</ecNumber>
    </recommendedName>
</protein>
<dbReference type="EMBL" id="JABEXW010001197">
    <property type="protein sequence ID" value="KAF4945980.1"/>
    <property type="molecule type" value="Genomic_DNA"/>
</dbReference>
<accession>A0A8H4WQB5</accession>
<evidence type="ECO:0000256" key="4">
    <source>
        <dbReference type="ARBA" id="ARBA00022777"/>
    </source>
</evidence>
<comment type="catalytic activity">
    <reaction evidence="1">
        <text>ATP + protein L-histidine = ADP + protein N-phospho-L-histidine.</text>
        <dbReference type="EC" id="2.7.13.3"/>
    </reaction>
</comment>
<feature type="non-terminal residue" evidence="8">
    <location>
        <position position="1"/>
    </location>
</feature>
<dbReference type="PROSITE" id="PS50110">
    <property type="entry name" value="RESPONSE_REGULATORY"/>
    <property type="match status" value="1"/>
</dbReference>
<dbReference type="GO" id="GO:0000155">
    <property type="term" value="F:phosphorelay sensor kinase activity"/>
    <property type="evidence" value="ECO:0007669"/>
    <property type="project" value="TreeGrafter"/>
</dbReference>
<dbReference type="InterPro" id="IPR003594">
    <property type="entry name" value="HATPase_dom"/>
</dbReference>
<organism evidence="8 9">
    <name type="scientific">Fusarium sarcochroum</name>
    <dbReference type="NCBI Taxonomy" id="1208366"/>
    <lineage>
        <taxon>Eukaryota</taxon>
        <taxon>Fungi</taxon>
        <taxon>Dikarya</taxon>
        <taxon>Ascomycota</taxon>
        <taxon>Pezizomycotina</taxon>
        <taxon>Sordariomycetes</taxon>
        <taxon>Hypocreomycetidae</taxon>
        <taxon>Hypocreales</taxon>
        <taxon>Nectriaceae</taxon>
        <taxon>Fusarium</taxon>
        <taxon>Fusarium lateritium species complex</taxon>
    </lineage>
</organism>
<dbReference type="InterPro" id="IPR005467">
    <property type="entry name" value="His_kinase_dom"/>
</dbReference>
<evidence type="ECO:0000256" key="3">
    <source>
        <dbReference type="ARBA" id="ARBA00022679"/>
    </source>
</evidence>
<evidence type="ECO:0000256" key="2">
    <source>
        <dbReference type="ARBA" id="ARBA00012438"/>
    </source>
</evidence>
<evidence type="ECO:0000259" key="7">
    <source>
        <dbReference type="PROSITE" id="PS50110"/>
    </source>
</evidence>
<name>A0A8H4WQB5_9HYPO</name>
<keyword evidence="3" id="KW-0808">Transferase</keyword>
<dbReference type="GO" id="GO:0009927">
    <property type="term" value="F:histidine phosphotransfer kinase activity"/>
    <property type="evidence" value="ECO:0007669"/>
    <property type="project" value="TreeGrafter"/>
</dbReference>
<dbReference type="PRINTS" id="PR00344">
    <property type="entry name" value="BCTRLSENSOR"/>
</dbReference>
<dbReference type="Pfam" id="PF02518">
    <property type="entry name" value="HATPase_c"/>
    <property type="match status" value="1"/>
</dbReference>
<feature type="domain" description="Histidine kinase" evidence="6">
    <location>
        <begin position="111"/>
        <end position="222"/>
    </location>
</feature>
<dbReference type="InterPro" id="IPR036890">
    <property type="entry name" value="HATPase_C_sf"/>
</dbReference>
<proteinExistence type="predicted"/>
<gene>
    <name evidence="8" type="ORF">FSARC_14304</name>
</gene>
<dbReference type="InterPro" id="IPR011006">
    <property type="entry name" value="CheY-like_superfamily"/>
</dbReference>